<dbReference type="InterPro" id="IPR012340">
    <property type="entry name" value="NA-bd_OB-fold"/>
</dbReference>
<dbReference type="GO" id="GO:0010587">
    <property type="term" value="P:miRNA catabolic process"/>
    <property type="evidence" value="ECO:0007669"/>
    <property type="project" value="TreeGrafter"/>
</dbReference>
<evidence type="ECO:0000259" key="3">
    <source>
        <dbReference type="SMART" id="SM00955"/>
    </source>
</evidence>
<reference evidence="4" key="1">
    <citation type="submission" date="2021-01" db="UniProtKB">
        <authorList>
            <consortium name="EnsemblMetazoa"/>
        </authorList>
    </citation>
    <scope>IDENTIFICATION</scope>
</reference>
<dbReference type="GO" id="GO:0006402">
    <property type="term" value="P:mRNA catabolic process"/>
    <property type="evidence" value="ECO:0007669"/>
    <property type="project" value="TreeGrafter"/>
</dbReference>
<evidence type="ECO:0000256" key="1">
    <source>
        <dbReference type="RuleBase" id="RU003901"/>
    </source>
</evidence>
<evidence type="ECO:0000256" key="2">
    <source>
        <dbReference type="SAM" id="MobiDB-lite"/>
    </source>
</evidence>
<feature type="compositionally biased region" description="Basic residues" evidence="2">
    <location>
        <begin position="184"/>
        <end position="193"/>
    </location>
</feature>
<feature type="region of interest" description="Disordered" evidence="2">
    <location>
        <begin position="1"/>
        <end position="110"/>
    </location>
</feature>
<comment type="similarity">
    <text evidence="1">Belongs to the RNR ribonuclease family.</text>
</comment>
<dbReference type="GO" id="GO:0000932">
    <property type="term" value="C:P-body"/>
    <property type="evidence" value="ECO:0007669"/>
    <property type="project" value="TreeGrafter"/>
</dbReference>
<sequence length="1135" mass="127645">MEDAAAAEQLGGLPDIGNLGIAEKDQFQETNNKKRQKKRKKKSKKADDPTIEVDRGPSTFQTNAHSEAEDSSATKFLTPSVKTDICSDEVLDRPSTFQEEAKPEGKDVPEYALEKAEASTNSISSAPLQKTDALASASSSNQLNANAKCEAFPVQKERSPLEYTSAVPNEIVKKSSTSQAVRKRELKQKRKSSKNGNIPINVDEHESTTFQGNVKTKIEGPNKPNPGFPQEESQKSLLPETIEDNDRHQTQESSQQSARQSLQQPDLLSHPLFSGDFRLCALESFLTPEAVQAKKLDGTCIEGTIRINRRNSEEAFVRMPDDAEGGKCQWDIRLEGLDGRGRALNGDQVAVELLPREKWKIQVKSIQQWEADNKISLFDFVRNSDTAPEDVTTRNESKDGVSVKSVSEAVGGGAVACAVVDNPAVNETRSCEIEYPLELIFEHPEWGRFVQRTGRVIGIVSETGPRVSCGLLRTMKNEFWHQIDQQKPAQHYQHGNRQRPKAALFVPQDKRFPHLWIPAGQCPPNFFERPLDYSKTLYCARLVQWPGLPDPKGHWELPQGELLKLIGKTGDVEAETMAILTSQAIDFEEYTEDILSDLSVPVRPDWTIPTKEFESRRDFRRELVVSIDPSTARDLDDALSVKQIADNLYEVGVHIADVSYFIPSGCKVDKKAESRATSVYLVQRVIPMLPRILCDQLCSLTAGTDRLTFSVVWKMNSQGQVLDEWFGRSIVNSSCQLSYEHAQQMIDFPNHKWRPEELPNIYGCWTVSDINKSINILNGMATKMRERRVAKGCLRLDQIRLEFALANDGTTPQGFSIYEHTESHKLIEEFMLQANMAVAHQLVKYFPEMAFLRNHPPPDWRRLETIVRSFKFEDLIMNGRTSGDLQKSLFDVVDSSNRIKVVDSISSCLRRNDRSARDALLGALCNVLSKPFRPASYFVAGSMPNTDHYRHFALAVPLYTHFTSPIRRYADLVVHRLLAASLDLAKCPYKEMATLQRVANHCNERKYAAKTAQDLSNELFVWTFISKLPGRQMKDDFLVIAALDKAVDVMSLSTGLVLRAYVDKQGVLTTRFSNDPDCLIMVFDSDRGPDCEETLKLTLLTPVHGMVTASQYLGKYLVIFDAPLNAIRRPVRSVC</sequence>
<keyword evidence="5" id="KW-1185">Reference proteome</keyword>
<dbReference type="OMA" id="DDVWGSK"/>
<feature type="region of interest" description="Disordered" evidence="2">
    <location>
        <begin position="244"/>
        <end position="263"/>
    </location>
</feature>
<organism evidence="4 5">
    <name type="scientific">Varroa destructor</name>
    <name type="common">Honeybee mite</name>
    <dbReference type="NCBI Taxonomy" id="109461"/>
    <lineage>
        <taxon>Eukaryota</taxon>
        <taxon>Metazoa</taxon>
        <taxon>Ecdysozoa</taxon>
        <taxon>Arthropoda</taxon>
        <taxon>Chelicerata</taxon>
        <taxon>Arachnida</taxon>
        <taxon>Acari</taxon>
        <taxon>Parasitiformes</taxon>
        <taxon>Mesostigmata</taxon>
        <taxon>Gamasina</taxon>
        <taxon>Dermanyssoidea</taxon>
        <taxon>Varroidae</taxon>
        <taxon>Varroa</taxon>
    </lineage>
</organism>
<evidence type="ECO:0000313" key="4">
    <source>
        <dbReference type="EnsemblMetazoa" id="XP_022646781"/>
    </source>
</evidence>
<dbReference type="GeneID" id="111244218"/>
<dbReference type="InterPro" id="IPR041505">
    <property type="entry name" value="Dis3_CSD2"/>
</dbReference>
<proteinExistence type="inferred from homology"/>
<dbReference type="SMART" id="SM00955">
    <property type="entry name" value="RNB"/>
    <property type="match status" value="1"/>
</dbReference>
<dbReference type="Gene3D" id="2.40.50.700">
    <property type="match status" value="1"/>
</dbReference>
<feature type="compositionally biased region" description="Basic and acidic residues" evidence="2">
    <location>
        <begin position="45"/>
        <end position="55"/>
    </location>
</feature>
<dbReference type="KEGG" id="vde:111244218"/>
<evidence type="ECO:0000313" key="5">
    <source>
        <dbReference type="Proteomes" id="UP000594260"/>
    </source>
</evidence>
<feature type="compositionally biased region" description="Basic and acidic residues" evidence="2">
    <location>
        <begin position="99"/>
        <end position="110"/>
    </location>
</feature>
<feature type="compositionally biased region" description="Basic residues" evidence="2">
    <location>
        <begin position="33"/>
        <end position="44"/>
    </location>
</feature>
<dbReference type="AlphaFoldDB" id="A0A7M7J4M6"/>
<dbReference type="FunCoup" id="A0A7M7J4M6">
    <property type="interactions" value="1760"/>
</dbReference>
<dbReference type="PANTHER" id="PTHR23355:SF9">
    <property type="entry name" value="DIS3-LIKE EXONUCLEASE 2"/>
    <property type="match status" value="1"/>
</dbReference>
<dbReference type="InterPro" id="IPR001900">
    <property type="entry name" value="RNase_II/R"/>
</dbReference>
<dbReference type="GO" id="GO:0003723">
    <property type="term" value="F:RNA binding"/>
    <property type="evidence" value="ECO:0007669"/>
    <property type="project" value="InterPro"/>
</dbReference>
<protein>
    <recommendedName>
        <fullName evidence="3">RNB domain-containing protein</fullName>
    </recommendedName>
</protein>
<dbReference type="PANTHER" id="PTHR23355">
    <property type="entry name" value="RIBONUCLEASE"/>
    <property type="match status" value="1"/>
</dbReference>
<feature type="region of interest" description="Disordered" evidence="2">
    <location>
        <begin position="155"/>
        <end position="235"/>
    </location>
</feature>
<dbReference type="EnsemblMetazoa" id="XM_022791046">
    <property type="protein sequence ID" value="XP_022646781"/>
    <property type="gene ID" value="LOC111244218"/>
</dbReference>
<dbReference type="OrthoDB" id="372421at2759"/>
<feature type="compositionally biased region" description="Low complexity" evidence="2">
    <location>
        <begin position="251"/>
        <end position="263"/>
    </location>
</feature>
<dbReference type="GO" id="GO:0000175">
    <property type="term" value="F:3'-5'-RNA exonuclease activity"/>
    <property type="evidence" value="ECO:0007669"/>
    <property type="project" value="TreeGrafter"/>
</dbReference>
<dbReference type="RefSeq" id="XP_022646781.1">
    <property type="nucleotide sequence ID" value="XM_022791046.1"/>
</dbReference>
<name>A0A7M7J4M6_VARDE</name>
<dbReference type="SUPFAM" id="SSF50249">
    <property type="entry name" value="Nucleic acid-binding proteins"/>
    <property type="match status" value="2"/>
</dbReference>
<dbReference type="Pfam" id="PF00773">
    <property type="entry name" value="RNB"/>
    <property type="match status" value="1"/>
</dbReference>
<accession>A0A7M7J4M6</accession>
<dbReference type="RefSeq" id="XP_022646782.1">
    <property type="nucleotide sequence ID" value="XM_022791047.1"/>
</dbReference>
<dbReference type="PROSITE" id="PS01175">
    <property type="entry name" value="RIBONUCLEASE_II"/>
    <property type="match status" value="1"/>
</dbReference>
<feature type="compositionally biased region" description="Polar residues" evidence="2">
    <location>
        <begin position="58"/>
        <end position="81"/>
    </location>
</feature>
<feature type="domain" description="RNB" evidence="3">
    <location>
        <begin position="616"/>
        <end position="984"/>
    </location>
</feature>
<dbReference type="EnsemblMetazoa" id="XM_022791047">
    <property type="protein sequence ID" value="XP_022646782"/>
    <property type="gene ID" value="LOC111244218"/>
</dbReference>
<dbReference type="InterPro" id="IPR022966">
    <property type="entry name" value="RNase_II/R_CS"/>
</dbReference>
<dbReference type="Proteomes" id="UP000594260">
    <property type="component" value="Unplaced"/>
</dbReference>
<dbReference type="Pfam" id="PF17849">
    <property type="entry name" value="OB_Dis3"/>
    <property type="match status" value="1"/>
</dbReference>
<dbReference type="InParanoid" id="A0A7M7J4M6"/>
<dbReference type="InterPro" id="IPR050180">
    <property type="entry name" value="RNR_Ribonuclease"/>
</dbReference>
<dbReference type="Gene3D" id="2.40.50.690">
    <property type="match status" value="1"/>
</dbReference>